<dbReference type="Proteomes" id="UP000029672">
    <property type="component" value="Chromosome"/>
</dbReference>
<dbReference type="STRING" id="1547445.LO80_03370"/>
<sequence length="158" mass="18620">MSGWDLNILVKNFIEFSVNDFKEVALQRVKNNLEVKYKEYKEAEKKYNDHKFKVEDQGREVKKGLEKVFHEILNQAKGDVDFSLEQEVDGVVDESKYNYTAKDVDDLYKSTSLIYTLHSQGKVGRIKKNGVWHYKDSDVMDYYENIRKPRLIERGVSL</sequence>
<dbReference type="KEGG" id="frf:LO80_03370"/>
<dbReference type="EMBL" id="CP009574">
    <property type="protein sequence ID" value="AIT09101.1"/>
    <property type="molecule type" value="Genomic_DNA"/>
</dbReference>
<dbReference type="RefSeq" id="WP_040008550.1">
    <property type="nucleotide sequence ID" value="NZ_CP009574.1"/>
</dbReference>
<keyword evidence="1" id="KW-0175">Coiled coil</keyword>
<accession>A0A097ENF9</accession>
<dbReference type="AlphaFoldDB" id="A0A097ENF9"/>
<reference evidence="2 3" key="1">
    <citation type="submission" date="2014-10" db="EMBL/GenBank/DDBJ databases">
        <title>Whole genome sequence of Francisella endociliophora strain FSC1006, isolated from a laboratory culture of the marine ciliate Euplotes raikovi.</title>
        <authorList>
            <person name="Granberg M."/>
            <person name="Backman S."/>
            <person name="Lundmark E."/>
            <person name="Nilsson E."/>
            <person name="Karlsson E."/>
            <person name="Thelaus J."/>
            <person name="Ohrman C."/>
            <person name="Larkeryd A."/>
            <person name="Stenberg P."/>
        </authorList>
    </citation>
    <scope>NUCLEOTIDE SEQUENCE [LARGE SCALE GENOMIC DNA]</scope>
    <source>
        <strain evidence="2 3">FSC1006</strain>
    </source>
</reference>
<proteinExistence type="predicted"/>
<organism evidence="2 3">
    <name type="scientific">Candidatus Francisella endociliophora</name>
    <dbReference type="NCBI Taxonomy" id="653937"/>
    <lineage>
        <taxon>Bacteria</taxon>
        <taxon>Pseudomonadati</taxon>
        <taxon>Pseudomonadota</taxon>
        <taxon>Gammaproteobacteria</taxon>
        <taxon>Thiotrichales</taxon>
        <taxon>Francisellaceae</taxon>
        <taxon>Francisella</taxon>
    </lineage>
</organism>
<protein>
    <submittedName>
        <fullName evidence="2">Uncharacterized protein</fullName>
    </submittedName>
</protein>
<evidence type="ECO:0000256" key="1">
    <source>
        <dbReference type="SAM" id="Coils"/>
    </source>
</evidence>
<gene>
    <name evidence="2" type="ORF">LO80_03370</name>
</gene>
<dbReference type="HOGENOM" id="CLU_1666838_0_0_6"/>
<feature type="coiled-coil region" evidence="1">
    <location>
        <begin position="23"/>
        <end position="50"/>
    </location>
</feature>
<evidence type="ECO:0000313" key="3">
    <source>
        <dbReference type="Proteomes" id="UP000029672"/>
    </source>
</evidence>
<name>A0A097ENF9_9GAMM</name>
<keyword evidence="3" id="KW-1185">Reference proteome</keyword>
<evidence type="ECO:0000313" key="2">
    <source>
        <dbReference type="EMBL" id="AIT09101.1"/>
    </source>
</evidence>